<evidence type="ECO:0000313" key="1">
    <source>
        <dbReference type="EMBL" id="PIZ62430.1"/>
    </source>
</evidence>
<sequence>MSEFLSRRQLLVGGGAALTAAALAPFIPAATAFGAGIPAEAAPVEAAKPHENIGVEQFVEHFVNLAFRNMDGEKARLLCEGMTFGNLHLYDADMQDVLFRSMLKTAEVIFKLKKEFDLSDDIHGEYSQGLNINVFKAEDVGHVGGAYSPSENALDIYSSSKDVLATIASNEMTHVLLHENEGNPLIPNCWKRIMLEAQSDILTSVVLNNAHRGDPRWTFYPSAEEIWSWQEMIDNKGYNEFVPAQNIKPFVYHIQEFDNGDMSMLYLREHLAKVAAVKVLDNWKGNRSLADVMSVFTEAKSNNQLYRAMFDMAQDGIIPHMNESEPLQEGKTASIITYDPYQSPDWPIARIMTLHNDNGEIKSVPQIMNGNGRFKAIIMRGDTILADPPFWTNPVYEGNIFPELDFALGSGENRPPVETGDTMQILWTNVITGKQEGFTVPIHVKPPYDSPGQTMRMDPSTAISNIRINRSQQTGIV</sequence>
<dbReference type="EMBL" id="PFOB01000055">
    <property type="protein sequence ID" value="PIZ62430.1"/>
    <property type="molecule type" value="Genomic_DNA"/>
</dbReference>
<organism evidence="1 2">
    <name type="scientific">Candidatus Roizmanbacteria bacterium CG_4_10_14_0_2_um_filter_39_13</name>
    <dbReference type="NCBI Taxonomy" id="1974825"/>
    <lineage>
        <taxon>Bacteria</taxon>
        <taxon>Candidatus Roizmaniibacteriota</taxon>
    </lineage>
</organism>
<comment type="caution">
    <text evidence="1">The sequence shown here is derived from an EMBL/GenBank/DDBJ whole genome shotgun (WGS) entry which is preliminary data.</text>
</comment>
<dbReference type="InterPro" id="IPR006311">
    <property type="entry name" value="TAT_signal"/>
</dbReference>
<accession>A0A2M7TX71</accession>
<name>A0A2M7TX71_9BACT</name>
<gene>
    <name evidence="1" type="ORF">COY16_04260</name>
</gene>
<evidence type="ECO:0000313" key="2">
    <source>
        <dbReference type="Proteomes" id="UP000228503"/>
    </source>
</evidence>
<dbReference type="AlphaFoldDB" id="A0A2M7TX71"/>
<reference evidence="2" key="1">
    <citation type="submission" date="2017-09" db="EMBL/GenBank/DDBJ databases">
        <title>Depth-based differentiation of microbial function through sediment-hosted aquifers and enrichment of novel symbionts in the deep terrestrial subsurface.</title>
        <authorList>
            <person name="Probst A.J."/>
            <person name="Ladd B."/>
            <person name="Jarett J.K."/>
            <person name="Geller-Mcgrath D.E."/>
            <person name="Sieber C.M.K."/>
            <person name="Emerson J.B."/>
            <person name="Anantharaman K."/>
            <person name="Thomas B.C."/>
            <person name="Malmstrom R."/>
            <person name="Stieglmeier M."/>
            <person name="Klingl A."/>
            <person name="Woyke T."/>
            <person name="Ryan C.M."/>
            <person name="Banfield J.F."/>
        </authorList>
    </citation>
    <scope>NUCLEOTIDE SEQUENCE [LARGE SCALE GENOMIC DNA]</scope>
</reference>
<proteinExistence type="predicted"/>
<dbReference type="Proteomes" id="UP000228503">
    <property type="component" value="Unassembled WGS sequence"/>
</dbReference>
<dbReference type="PROSITE" id="PS51318">
    <property type="entry name" value="TAT"/>
    <property type="match status" value="1"/>
</dbReference>
<protein>
    <submittedName>
        <fullName evidence="1">Uncharacterized protein</fullName>
    </submittedName>
</protein>